<dbReference type="EMBL" id="CBTJ020000041">
    <property type="protein sequence ID" value="CDI02632.1"/>
    <property type="molecule type" value="Genomic_DNA"/>
</dbReference>
<dbReference type="GO" id="GO:0005886">
    <property type="term" value="C:plasma membrane"/>
    <property type="evidence" value="ECO:0007669"/>
    <property type="project" value="UniProtKB-SubCell"/>
</dbReference>
<dbReference type="STRING" id="1400863.BN873_340008"/>
<evidence type="ECO:0000313" key="13">
    <source>
        <dbReference type="Proteomes" id="UP000035760"/>
    </source>
</evidence>
<evidence type="ECO:0000256" key="2">
    <source>
        <dbReference type="ARBA" id="ARBA00009984"/>
    </source>
</evidence>
<dbReference type="Pfam" id="PF08334">
    <property type="entry name" value="T2SSG"/>
    <property type="match status" value="1"/>
</dbReference>
<dbReference type="InterPro" id="IPR013545">
    <property type="entry name" value="T2SS_protein-GspG_C"/>
</dbReference>
<evidence type="ECO:0000256" key="6">
    <source>
        <dbReference type="ARBA" id="ARBA00022519"/>
    </source>
</evidence>
<comment type="subcellular location">
    <subcellularLocation>
        <location evidence="1">Cell inner membrane</location>
        <topology evidence="1">Single-pass membrane protein</topology>
    </subcellularLocation>
</comment>
<comment type="similarity">
    <text evidence="2">Belongs to the GSP G family.</text>
</comment>
<keyword evidence="13" id="KW-1185">Reference proteome</keyword>
<comment type="caution">
    <text evidence="12">The sequence shown here is derived from an EMBL/GenBank/DDBJ whole genome shotgun (WGS) entry which is preliminary data.</text>
</comment>
<dbReference type="PRINTS" id="PR00813">
    <property type="entry name" value="BCTERIALGSPG"/>
</dbReference>
<keyword evidence="5" id="KW-0488">Methylation</keyword>
<evidence type="ECO:0000256" key="5">
    <source>
        <dbReference type="ARBA" id="ARBA00022481"/>
    </source>
</evidence>
<evidence type="ECO:0000256" key="10">
    <source>
        <dbReference type="SAM" id="Phobius"/>
    </source>
</evidence>
<feature type="domain" description="Type II secretion system protein GspG C-terminal" evidence="11">
    <location>
        <begin position="34"/>
        <end position="143"/>
    </location>
</feature>
<name>W6M4L2_9GAMM</name>
<evidence type="ECO:0000256" key="9">
    <source>
        <dbReference type="ARBA" id="ARBA00023136"/>
    </source>
</evidence>
<dbReference type="Pfam" id="PF07963">
    <property type="entry name" value="N_methyl"/>
    <property type="match status" value="1"/>
</dbReference>
<dbReference type="GO" id="GO:0015627">
    <property type="term" value="C:type II protein secretion system complex"/>
    <property type="evidence" value="ECO:0007669"/>
    <property type="project" value="InterPro"/>
</dbReference>
<dbReference type="InterPro" id="IPR012902">
    <property type="entry name" value="N_methyl_site"/>
</dbReference>
<dbReference type="Gene3D" id="3.30.700.10">
    <property type="entry name" value="Glycoprotein, Type 4 Pilin"/>
    <property type="match status" value="1"/>
</dbReference>
<gene>
    <name evidence="12" type="primary">xcpT</name>
    <name evidence="12" type="ORF">BN873_340008</name>
</gene>
<dbReference type="AlphaFoldDB" id="W6M4L2"/>
<evidence type="ECO:0000256" key="1">
    <source>
        <dbReference type="ARBA" id="ARBA00004377"/>
    </source>
</evidence>
<keyword evidence="8 10" id="KW-1133">Transmembrane helix</keyword>
<reference evidence="12" key="2">
    <citation type="submission" date="2014-03" db="EMBL/GenBank/DDBJ databases">
        <title>Candidatus Competibacter-lineage genomes retrieved from metagenomes reveal functional metabolic diversity.</title>
        <authorList>
            <person name="McIlroy S.J."/>
            <person name="Albertsen M."/>
            <person name="Andresen E.K."/>
            <person name="Saunders A.M."/>
            <person name="Kristiansen R."/>
            <person name="Stokholm-Bjerregaard M."/>
            <person name="Nielsen K.L."/>
            <person name="Nielsen P.H."/>
        </authorList>
    </citation>
    <scope>NUCLEOTIDE SEQUENCE</scope>
    <source>
        <strain evidence="12">Run_A_D11</strain>
    </source>
</reference>
<organism evidence="12 13">
    <name type="scientific">Candidatus Competibacter denitrificans Run_A_D11</name>
    <dbReference type="NCBI Taxonomy" id="1400863"/>
    <lineage>
        <taxon>Bacteria</taxon>
        <taxon>Pseudomonadati</taxon>
        <taxon>Pseudomonadota</taxon>
        <taxon>Gammaproteobacteria</taxon>
        <taxon>Candidatus Competibacteraceae</taxon>
        <taxon>Candidatus Competibacter</taxon>
    </lineage>
</organism>
<keyword evidence="9 10" id="KW-0472">Membrane</keyword>
<sequence>MKYQRFQRRSGFTLIELLVVLVILGLLAGLVGPQVMKYLGGANTKTAKLQIEDFSTALDAFRLDMGRYPSSNEGLQALVTAPGGTNRWNGPYLRKNLVPKDPWGNDYQYRAPGQRSGGAFDLYSLGADNAEGGDGENQDVLGWH</sequence>
<dbReference type="RefSeq" id="WP_048673017.1">
    <property type="nucleotide sequence ID" value="NZ_CBTJ020000041.1"/>
</dbReference>
<evidence type="ECO:0000256" key="3">
    <source>
        <dbReference type="ARBA" id="ARBA00020042"/>
    </source>
</evidence>
<dbReference type="InterPro" id="IPR010054">
    <property type="entry name" value="Type2_sec_GspG"/>
</dbReference>
<dbReference type="OrthoDB" id="9795612at2"/>
<keyword evidence="4" id="KW-1003">Cell membrane</keyword>
<dbReference type="PROSITE" id="PS00409">
    <property type="entry name" value="PROKAR_NTER_METHYL"/>
    <property type="match status" value="1"/>
</dbReference>
<feature type="transmembrane region" description="Helical" evidence="10">
    <location>
        <begin position="12"/>
        <end position="31"/>
    </location>
</feature>
<evidence type="ECO:0000256" key="7">
    <source>
        <dbReference type="ARBA" id="ARBA00022692"/>
    </source>
</evidence>
<dbReference type="PANTHER" id="PTHR30093:SF45">
    <property type="entry name" value="TYPE II SECRETION SYSTEM CORE PROTEIN G"/>
    <property type="match status" value="1"/>
</dbReference>
<dbReference type="InterPro" id="IPR000983">
    <property type="entry name" value="Bac_GSPG_pilin"/>
</dbReference>
<dbReference type="NCBIfam" id="TIGR02532">
    <property type="entry name" value="IV_pilin_GFxxxE"/>
    <property type="match status" value="1"/>
</dbReference>
<evidence type="ECO:0000256" key="8">
    <source>
        <dbReference type="ARBA" id="ARBA00022989"/>
    </source>
</evidence>
<accession>W6M4L2</accession>
<proteinExistence type="inferred from homology"/>
<dbReference type="PANTHER" id="PTHR30093">
    <property type="entry name" value="GENERAL SECRETION PATHWAY PROTEIN G"/>
    <property type="match status" value="1"/>
</dbReference>
<protein>
    <recommendedName>
        <fullName evidence="3">Type II secretion system core protein G</fullName>
    </recommendedName>
</protein>
<evidence type="ECO:0000256" key="4">
    <source>
        <dbReference type="ARBA" id="ARBA00022475"/>
    </source>
</evidence>
<evidence type="ECO:0000313" key="12">
    <source>
        <dbReference type="EMBL" id="CDI02632.1"/>
    </source>
</evidence>
<keyword evidence="7 10" id="KW-0812">Transmembrane</keyword>
<evidence type="ECO:0000259" key="11">
    <source>
        <dbReference type="Pfam" id="PF08334"/>
    </source>
</evidence>
<dbReference type="SUPFAM" id="SSF54523">
    <property type="entry name" value="Pili subunits"/>
    <property type="match status" value="1"/>
</dbReference>
<dbReference type="NCBIfam" id="TIGR01710">
    <property type="entry name" value="typeII_sec_gspG"/>
    <property type="match status" value="1"/>
</dbReference>
<dbReference type="GO" id="GO:0015628">
    <property type="term" value="P:protein secretion by the type II secretion system"/>
    <property type="evidence" value="ECO:0007669"/>
    <property type="project" value="InterPro"/>
</dbReference>
<keyword evidence="6" id="KW-0997">Cell inner membrane</keyword>
<dbReference type="InterPro" id="IPR045584">
    <property type="entry name" value="Pilin-like"/>
</dbReference>
<reference evidence="12" key="1">
    <citation type="submission" date="2013-07" db="EMBL/GenBank/DDBJ databases">
        <authorList>
            <person name="McIlroy S."/>
        </authorList>
    </citation>
    <scope>NUCLEOTIDE SEQUENCE [LARGE SCALE GENOMIC DNA]</scope>
    <source>
        <strain evidence="12">Run_A_D11</strain>
    </source>
</reference>
<dbReference type="Proteomes" id="UP000035760">
    <property type="component" value="Unassembled WGS sequence"/>
</dbReference>